<evidence type="ECO:0000256" key="1">
    <source>
        <dbReference type="ARBA" id="ARBA00008936"/>
    </source>
</evidence>
<comment type="similarity">
    <text evidence="1">Belongs to the ATPase alpha/beta chains family.</text>
</comment>
<keyword evidence="4" id="KW-0067">ATP-binding</keyword>
<dbReference type="GO" id="GO:0005524">
    <property type="term" value="F:ATP binding"/>
    <property type="evidence" value="ECO:0007669"/>
    <property type="project" value="UniProtKB-KW"/>
</dbReference>
<sequence>MARDPQFLANKEKARSLLQTEVTIQETAQLVGYDSLDDNEKLILDVCNLIQEGFLQQNSYTVYDRFCPFQKTTHMLRNIVYYYELCSNALKQGHSYAEIKSSLEQLITSLYRMKFIDTNTNGVEYGVTELNKLHEQLTQAFDSL</sequence>
<keyword evidence="3" id="KW-0547">Nucleotide-binding</keyword>
<keyword evidence="6" id="KW-0406">Ion transport</keyword>
<dbReference type="GO" id="GO:0046961">
    <property type="term" value="F:proton-transporting ATPase activity, rotational mechanism"/>
    <property type="evidence" value="ECO:0007669"/>
    <property type="project" value="InterPro"/>
</dbReference>
<keyword evidence="2" id="KW-0813">Transport</keyword>
<dbReference type="PANTHER" id="PTHR43607">
    <property type="entry name" value="V-TYPE PROTON ATPASE CATALYTIC SUBUNIT A"/>
    <property type="match status" value="1"/>
</dbReference>
<dbReference type="InterPro" id="IPR055190">
    <property type="entry name" value="ATP-synt_VA_C"/>
</dbReference>
<dbReference type="EMBL" id="VDLU01000001">
    <property type="protein sequence ID" value="TNJ30504.1"/>
    <property type="molecule type" value="Genomic_DNA"/>
</dbReference>
<dbReference type="InterPro" id="IPR024034">
    <property type="entry name" value="ATPase_F1/V1_b/a_C"/>
</dbReference>
<accession>A0A4Z1SXQ8</accession>
<evidence type="ECO:0000313" key="9">
    <source>
        <dbReference type="Proteomes" id="UP000315496"/>
    </source>
</evidence>
<evidence type="ECO:0000256" key="5">
    <source>
        <dbReference type="ARBA" id="ARBA00022967"/>
    </source>
</evidence>
<evidence type="ECO:0000256" key="2">
    <source>
        <dbReference type="ARBA" id="ARBA00022448"/>
    </source>
</evidence>
<dbReference type="VEuPathDB" id="GiardiaDB:GMRT_13095"/>
<dbReference type="SUPFAM" id="SSF47917">
    <property type="entry name" value="C-terminal domain of alpha and beta subunits of F1 ATP synthase"/>
    <property type="match status" value="1"/>
</dbReference>
<organism evidence="8 9">
    <name type="scientific">Giardia muris</name>
    <dbReference type="NCBI Taxonomy" id="5742"/>
    <lineage>
        <taxon>Eukaryota</taxon>
        <taxon>Metamonada</taxon>
        <taxon>Diplomonadida</taxon>
        <taxon>Hexamitidae</taxon>
        <taxon>Giardiinae</taxon>
        <taxon>Giardia</taxon>
    </lineage>
</organism>
<evidence type="ECO:0000256" key="6">
    <source>
        <dbReference type="ARBA" id="ARBA00023065"/>
    </source>
</evidence>
<feature type="domain" description="ATP synthase A/B type C-terminal" evidence="7">
    <location>
        <begin position="4"/>
        <end position="93"/>
    </location>
</feature>
<keyword evidence="5" id="KW-1278">Translocase</keyword>
<dbReference type="OrthoDB" id="1676488at2759"/>
<dbReference type="Pfam" id="PF22919">
    <property type="entry name" value="ATP-synt_VA_C"/>
    <property type="match status" value="1"/>
</dbReference>
<keyword evidence="9" id="KW-1185">Reference proteome</keyword>
<evidence type="ECO:0000259" key="7">
    <source>
        <dbReference type="Pfam" id="PF22919"/>
    </source>
</evidence>
<proteinExistence type="inferred from homology"/>
<name>A0A4Z1SXQ8_GIAMU</name>
<dbReference type="InterPro" id="IPR022878">
    <property type="entry name" value="V-ATPase_asu"/>
</dbReference>
<dbReference type="Proteomes" id="UP000315496">
    <property type="component" value="Chromosome 1"/>
</dbReference>
<gene>
    <name evidence="8" type="ORF">GMRT_13095</name>
</gene>
<evidence type="ECO:0000256" key="4">
    <source>
        <dbReference type="ARBA" id="ARBA00022840"/>
    </source>
</evidence>
<dbReference type="AlphaFoldDB" id="A0A4Z1SXQ8"/>
<dbReference type="CDD" id="cd18111">
    <property type="entry name" value="ATP-synt_V_A-type_alpha_C"/>
    <property type="match status" value="1"/>
</dbReference>
<dbReference type="PANTHER" id="PTHR43607:SF1">
    <property type="entry name" value="H(+)-TRANSPORTING TWO-SECTOR ATPASE"/>
    <property type="match status" value="1"/>
</dbReference>
<dbReference type="GO" id="GO:0046034">
    <property type="term" value="P:ATP metabolic process"/>
    <property type="evidence" value="ECO:0007669"/>
    <property type="project" value="InterPro"/>
</dbReference>
<comment type="caution">
    <text evidence="8">The sequence shown here is derived from an EMBL/GenBank/DDBJ whole genome shotgun (WGS) entry which is preliminary data.</text>
</comment>
<evidence type="ECO:0000256" key="3">
    <source>
        <dbReference type="ARBA" id="ARBA00022741"/>
    </source>
</evidence>
<protein>
    <submittedName>
        <fullName evidence="8">Vacuolar ATP synthase catalytic subunit A</fullName>
    </submittedName>
</protein>
<reference evidence="8 9" key="1">
    <citation type="submission" date="2019-05" db="EMBL/GenBank/DDBJ databases">
        <title>The compact genome of Giardia muris reveals important steps in the evolution of intestinal protozoan parasites.</title>
        <authorList>
            <person name="Xu F."/>
            <person name="Jimenez-Gonzalez A."/>
            <person name="Einarsson E."/>
            <person name="Astvaldsson A."/>
            <person name="Peirasmaki D."/>
            <person name="Eckmann L."/>
            <person name="Andersson J.O."/>
            <person name="Svard S.G."/>
            <person name="Jerlstrom-Hultqvist J."/>
        </authorList>
    </citation>
    <scope>NUCLEOTIDE SEQUENCE [LARGE SCALE GENOMIC DNA]</scope>
    <source>
        <strain evidence="8 9">Roberts-Thomson</strain>
    </source>
</reference>
<evidence type="ECO:0000313" key="8">
    <source>
        <dbReference type="EMBL" id="TNJ30504.1"/>
    </source>
</evidence>
<dbReference type="Gene3D" id="1.10.1140.10">
    <property type="entry name" value="Bovine Mitochondrial F1-atpase, Atp Synthase Beta Chain, Chain D, domain 3"/>
    <property type="match status" value="1"/>
</dbReference>